<sequence length="309" mass="35177">MALTTNLPLSVLEAIFYRTGMESDVKIFINFRSVNSTFLELAHQVGGPIKFSYNYLEALSYQRLFPVTTHAILSQSATLPKKIKTVSLDVYKNNINIKAYHLQSLRVNVRGGPSPRVTIDIQSADKLKLEGERIFFPLKFPVRELEIHFSCDASLLNLEHVESLYIKGYSGLTGVWPVLPRLKYLTEKTQGFIERPMSSVFFPNLRRVIKHMPSKEFFEGELLMVHSVSALGPGSSCVDLYLTTDITKVPSRENIIYIMNKVEQEDILPLNKASVRFFSDTEITPEVKNIVKTLCGEAKIFLRGQIRLW</sequence>
<accession>A0A285Q2P2</accession>
<evidence type="ECO:0000313" key="2">
    <source>
        <dbReference type="Proteomes" id="UP000274850"/>
    </source>
</evidence>
<name>A0A285Q2P2_9VIRU</name>
<protein>
    <submittedName>
        <fullName evidence="1">Uncharacterized protein</fullName>
    </submittedName>
</protein>
<dbReference type="EMBL" id="LT907979">
    <property type="protein sequence ID" value="SOB74495.1"/>
    <property type="molecule type" value="Genomic_DNA"/>
</dbReference>
<evidence type="ECO:0000313" key="1">
    <source>
        <dbReference type="EMBL" id="SOB74495.1"/>
    </source>
</evidence>
<proteinExistence type="predicted"/>
<gene>
    <name evidence="1" type="ORF">BQ9231_00612</name>
</gene>
<dbReference type="Proteomes" id="UP000274850">
    <property type="component" value="Segment"/>
</dbReference>
<organism evidence="1">
    <name type="scientific">Cedratvirus lausannensis</name>
    <dbReference type="NCBI Taxonomy" id="2023205"/>
    <lineage>
        <taxon>Viruses</taxon>
        <taxon>Pithoviruses</taxon>
        <taxon>Orthocedratvirinae</taxon>
        <taxon>Alphacedratvirus</taxon>
        <taxon>Alphacedratvirus francolausannense</taxon>
    </lineage>
</organism>
<reference evidence="1" key="1">
    <citation type="submission" date="2017-08" db="EMBL/GenBank/DDBJ databases">
        <authorList>
            <person name="de Groot N.N."/>
        </authorList>
    </citation>
    <scope>NUCLEOTIDE SEQUENCE</scope>
</reference>
<keyword evidence="2" id="KW-1185">Reference proteome</keyword>